<sequence length="54" mass="5571">MAIVDTDEDGTIEAVRQNARLTGHVQNAQVMLVAAGIAAFSIVAVATAMLATML</sequence>
<dbReference type="EMBL" id="FOMB01000003">
    <property type="protein sequence ID" value="SFC26029.1"/>
    <property type="molecule type" value="Genomic_DNA"/>
</dbReference>
<gene>
    <name evidence="2" type="ORF">SAMN04488059_103182</name>
</gene>
<evidence type="ECO:0000313" key="3">
    <source>
        <dbReference type="Proteomes" id="UP000182258"/>
    </source>
</evidence>
<proteinExistence type="predicted"/>
<name>A0A1I1HPI9_9HYPH</name>
<keyword evidence="1" id="KW-0812">Transmembrane</keyword>
<organism evidence="2 3">
    <name type="scientific">Devosia psychrophila</name>
    <dbReference type="NCBI Taxonomy" id="728005"/>
    <lineage>
        <taxon>Bacteria</taxon>
        <taxon>Pseudomonadati</taxon>
        <taxon>Pseudomonadota</taxon>
        <taxon>Alphaproteobacteria</taxon>
        <taxon>Hyphomicrobiales</taxon>
        <taxon>Devosiaceae</taxon>
        <taxon>Devosia</taxon>
    </lineage>
</organism>
<dbReference type="STRING" id="728005.SAMN04488059_103182"/>
<reference evidence="2 3" key="1">
    <citation type="submission" date="2016-10" db="EMBL/GenBank/DDBJ databases">
        <authorList>
            <person name="de Groot N.N."/>
        </authorList>
    </citation>
    <scope>NUCLEOTIDE SEQUENCE [LARGE SCALE GENOMIC DNA]</scope>
    <source>
        <strain evidence="2 3">CGMCC 1.10210</strain>
    </source>
</reference>
<keyword evidence="1" id="KW-0472">Membrane</keyword>
<dbReference type="RefSeq" id="WP_158409544.1">
    <property type="nucleotide sequence ID" value="NZ_FOMB01000003.1"/>
</dbReference>
<evidence type="ECO:0000313" key="2">
    <source>
        <dbReference type="EMBL" id="SFC26029.1"/>
    </source>
</evidence>
<feature type="transmembrane region" description="Helical" evidence="1">
    <location>
        <begin position="30"/>
        <end position="51"/>
    </location>
</feature>
<keyword evidence="1" id="KW-1133">Transmembrane helix</keyword>
<dbReference type="OrthoDB" id="9937086at2"/>
<protein>
    <submittedName>
        <fullName evidence="2">Uncharacterized protein</fullName>
    </submittedName>
</protein>
<evidence type="ECO:0000256" key="1">
    <source>
        <dbReference type="SAM" id="Phobius"/>
    </source>
</evidence>
<dbReference type="Proteomes" id="UP000182258">
    <property type="component" value="Unassembled WGS sequence"/>
</dbReference>
<accession>A0A1I1HPI9</accession>
<dbReference type="AlphaFoldDB" id="A0A1I1HPI9"/>